<dbReference type="Proteomes" id="UP000237481">
    <property type="component" value="Unassembled WGS sequence"/>
</dbReference>
<evidence type="ECO:0000313" key="1">
    <source>
        <dbReference type="EMBL" id="POR39338.1"/>
    </source>
</evidence>
<dbReference type="AlphaFoldDB" id="A0A2S4LA61"/>
<organism evidence="1 2">
    <name type="scientific">Tolypocladium paradoxum</name>
    <dbReference type="NCBI Taxonomy" id="94208"/>
    <lineage>
        <taxon>Eukaryota</taxon>
        <taxon>Fungi</taxon>
        <taxon>Dikarya</taxon>
        <taxon>Ascomycota</taxon>
        <taxon>Pezizomycotina</taxon>
        <taxon>Sordariomycetes</taxon>
        <taxon>Hypocreomycetidae</taxon>
        <taxon>Hypocreales</taxon>
        <taxon>Ophiocordycipitaceae</taxon>
        <taxon>Tolypocladium</taxon>
    </lineage>
</organism>
<keyword evidence="2" id="KW-1185">Reference proteome</keyword>
<dbReference type="EMBL" id="PKSG01000045">
    <property type="protein sequence ID" value="POR39338.1"/>
    <property type="molecule type" value="Genomic_DNA"/>
</dbReference>
<accession>A0A2S4LA61</accession>
<reference evidence="1 2" key="1">
    <citation type="submission" date="2018-01" db="EMBL/GenBank/DDBJ databases">
        <title>Harnessing the power of phylogenomics to disentangle the directionality and signatures of interkingdom host jumping in the parasitic fungal genus Tolypocladium.</title>
        <authorList>
            <person name="Quandt C.A."/>
            <person name="Patterson W."/>
            <person name="Spatafora J.W."/>
        </authorList>
    </citation>
    <scope>NUCLEOTIDE SEQUENCE [LARGE SCALE GENOMIC DNA]</scope>
    <source>
        <strain evidence="1 2">NRBC 100945</strain>
    </source>
</reference>
<feature type="non-terminal residue" evidence="1">
    <location>
        <position position="1"/>
    </location>
</feature>
<comment type="caution">
    <text evidence="1">The sequence shown here is derived from an EMBL/GenBank/DDBJ whole genome shotgun (WGS) entry which is preliminary data.</text>
</comment>
<evidence type="ECO:0000313" key="2">
    <source>
        <dbReference type="Proteomes" id="UP000237481"/>
    </source>
</evidence>
<gene>
    <name evidence="1" type="ORF">TPAR_00462</name>
</gene>
<name>A0A2S4LA61_9HYPO</name>
<sequence length="82" mass="8510">IFDLLISYTSPPLTIPSTCGARGICILRLAPCGGFGLLWASGSSFSVFFPHSDAAGSGSPRLASNLDLPSTRLSLLFPVSLP</sequence>
<proteinExistence type="predicted"/>
<protein>
    <submittedName>
        <fullName evidence="1">Uncharacterized protein</fullName>
    </submittedName>
</protein>